<gene>
    <name evidence="2" type="ORF">DFR50_12283</name>
</gene>
<evidence type="ECO:0000256" key="1">
    <source>
        <dbReference type="SAM" id="SignalP"/>
    </source>
</evidence>
<dbReference type="EMBL" id="QNRK01000022">
    <property type="protein sequence ID" value="RBP09246.1"/>
    <property type="molecule type" value="Genomic_DNA"/>
</dbReference>
<reference evidence="2 3" key="1">
    <citation type="submission" date="2018-06" db="EMBL/GenBank/DDBJ databases">
        <title>Genomic Encyclopedia of Type Strains, Phase IV (KMG-IV): sequencing the most valuable type-strain genomes for metagenomic binning, comparative biology and taxonomic classification.</title>
        <authorList>
            <person name="Goeker M."/>
        </authorList>
    </citation>
    <scope>NUCLEOTIDE SEQUENCE [LARGE SCALE GENOMIC DNA]</scope>
    <source>
        <strain evidence="2 3">DSM 24875</strain>
    </source>
</reference>
<organism evidence="2 3">
    <name type="scientific">Roseiarcus fermentans</name>
    <dbReference type="NCBI Taxonomy" id="1473586"/>
    <lineage>
        <taxon>Bacteria</taxon>
        <taxon>Pseudomonadati</taxon>
        <taxon>Pseudomonadota</taxon>
        <taxon>Alphaproteobacteria</taxon>
        <taxon>Hyphomicrobiales</taxon>
        <taxon>Roseiarcaceae</taxon>
        <taxon>Roseiarcus</taxon>
    </lineage>
</organism>
<feature type="chain" id="PRO_5017057351" description="Secreted protein" evidence="1">
    <location>
        <begin position="23"/>
        <end position="84"/>
    </location>
</feature>
<dbReference type="RefSeq" id="WP_113890859.1">
    <property type="nucleotide sequence ID" value="NZ_QNRK01000022.1"/>
</dbReference>
<keyword evidence="3" id="KW-1185">Reference proteome</keyword>
<feature type="signal peptide" evidence="1">
    <location>
        <begin position="1"/>
        <end position="22"/>
    </location>
</feature>
<evidence type="ECO:0008006" key="4">
    <source>
        <dbReference type="Google" id="ProtNLM"/>
    </source>
</evidence>
<dbReference type="Proteomes" id="UP000253529">
    <property type="component" value="Unassembled WGS sequence"/>
</dbReference>
<accession>A0A366F524</accession>
<protein>
    <recommendedName>
        <fullName evidence="4">Secreted protein</fullName>
    </recommendedName>
</protein>
<evidence type="ECO:0000313" key="3">
    <source>
        <dbReference type="Proteomes" id="UP000253529"/>
    </source>
</evidence>
<name>A0A366F524_9HYPH</name>
<proteinExistence type="predicted"/>
<dbReference type="AlphaFoldDB" id="A0A366F524"/>
<sequence length="84" mass="8385">MRGILVLAGCLIVSLPTSLSLADAASSDGALAGVIVERPISPVPPAPVGPPGWINPGGPMRPAPPVIHCMCLRLVGGRAVPCCP</sequence>
<comment type="caution">
    <text evidence="2">The sequence shown here is derived from an EMBL/GenBank/DDBJ whole genome shotgun (WGS) entry which is preliminary data.</text>
</comment>
<evidence type="ECO:0000313" key="2">
    <source>
        <dbReference type="EMBL" id="RBP09246.1"/>
    </source>
</evidence>
<keyword evidence="1" id="KW-0732">Signal</keyword>